<dbReference type="EMBL" id="JAZDWU010000002">
    <property type="protein sequence ID" value="KAL0012387.1"/>
    <property type="molecule type" value="Genomic_DNA"/>
</dbReference>
<evidence type="ECO:0000313" key="4">
    <source>
        <dbReference type="Proteomes" id="UP001459277"/>
    </source>
</evidence>
<sequence length="328" mass="37188">AYLSDGKGLNNWDVFSHIPSNIIDESNGDLAVDHYHRYMEDIELMGSLGVNSYRFSISWARILQGIQAFVTLNHFDIPQELEDRFGGWLSLESQEEFLLFADTCFKSFGDRVKYWATFNEPNLQVTSDYRSGIYPPARCSSPFGNCNDGDSEKEPFVAAHNIILSHAAAVDIFRSKYQVGSQSEKPGRILDLIILERYPSEMNDILGSNSPEFSNKDKDKLKSGLDFIGINHYTSYYVQDCISSKCEPGPGISMTVGFYLQSSQRNGVPIGEYTDLDWINVYPQGLEKTITYIKERYNNTPMFITENGYGEVYNPNSTIEDSSMMPEE</sequence>
<dbReference type="PANTHER" id="PTHR10353:SF213">
    <property type="entry name" value="BETA-GLUCOSIDASE 45-RELATED"/>
    <property type="match status" value="1"/>
</dbReference>
<dbReference type="SUPFAM" id="SSF51445">
    <property type="entry name" value="(Trans)glycosidases"/>
    <property type="match status" value="1"/>
</dbReference>
<evidence type="ECO:0008006" key="5">
    <source>
        <dbReference type="Google" id="ProtNLM"/>
    </source>
</evidence>
<dbReference type="PANTHER" id="PTHR10353">
    <property type="entry name" value="GLYCOSYL HYDROLASE"/>
    <property type="match status" value="1"/>
</dbReference>
<comment type="caution">
    <text evidence="3">The sequence shown here is derived from an EMBL/GenBank/DDBJ whole genome shotgun (WGS) entry which is preliminary data.</text>
</comment>
<proteinExistence type="inferred from homology"/>
<keyword evidence="4" id="KW-1185">Reference proteome</keyword>
<evidence type="ECO:0000256" key="1">
    <source>
        <dbReference type="ARBA" id="ARBA00010838"/>
    </source>
</evidence>
<dbReference type="InterPro" id="IPR001360">
    <property type="entry name" value="Glyco_hydro_1"/>
</dbReference>
<gene>
    <name evidence="3" type="ORF">SO802_007495</name>
</gene>
<dbReference type="GO" id="GO:0005975">
    <property type="term" value="P:carbohydrate metabolic process"/>
    <property type="evidence" value="ECO:0007669"/>
    <property type="project" value="InterPro"/>
</dbReference>
<dbReference type="PRINTS" id="PR00131">
    <property type="entry name" value="GLHYDRLASE1"/>
</dbReference>
<dbReference type="InterPro" id="IPR017853">
    <property type="entry name" value="GH"/>
</dbReference>
<evidence type="ECO:0000313" key="3">
    <source>
        <dbReference type="EMBL" id="KAL0012387.1"/>
    </source>
</evidence>
<dbReference type="Gene3D" id="3.20.20.80">
    <property type="entry name" value="Glycosidases"/>
    <property type="match status" value="2"/>
</dbReference>
<reference evidence="3 4" key="1">
    <citation type="submission" date="2024-01" db="EMBL/GenBank/DDBJ databases">
        <title>A telomere-to-telomere, gap-free genome of sweet tea (Lithocarpus litseifolius).</title>
        <authorList>
            <person name="Zhou J."/>
        </authorList>
    </citation>
    <scope>NUCLEOTIDE SEQUENCE [LARGE SCALE GENOMIC DNA]</scope>
    <source>
        <strain evidence="3">Zhou-2022a</strain>
        <tissue evidence="3">Leaf</tissue>
    </source>
</reference>
<protein>
    <recommendedName>
        <fullName evidence="5">Beta-glucosidase</fullName>
    </recommendedName>
</protein>
<organism evidence="3 4">
    <name type="scientific">Lithocarpus litseifolius</name>
    <dbReference type="NCBI Taxonomy" id="425828"/>
    <lineage>
        <taxon>Eukaryota</taxon>
        <taxon>Viridiplantae</taxon>
        <taxon>Streptophyta</taxon>
        <taxon>Embryophyta</taxon>
        <taxon>Tracheophyta</taxon>
        <taxon>Spermatophyta</taxon>
        <taxon>Magnoliopsida</taxon>
        <taxon>eudicotyledons</taxon>
        <taxon>Gunneridae</taxon>
        <taxon>Pentapetalae</taxon>
        <taxon>rosids</taxon>
        <taxon>fabids</taxon>
        <taxon>Fagales</taxon>
        <taxon>Fagaceae</taxon>
        <taxon>Lithocarpus</taxon>
    </lineage>
</organism>
<dbReference type="Proteomes" id="UP001459277">
    <property type="component" value="Unassembled WGS sequence"/>
</dbReference>
<dbReference type="Pfam" id="PF00232">
    <property type="entry name" value="Glyco_hydro_1"/>
    <property type="match status" value="3"/>
</dbReference>
<evidence type="ECO:0000256" key="2">
    <source>
        <dbReference type="RuleBase" id="RU003690"/>
    </source>
</evidence>
<feature type="non-terminal residue" evidence="3">
    <location>
        <position position="1"/>
    </location>
</feature>
<dbReference type="GO" id="GO:0008422">
    <property type="term" value="F:beta-glucosidase activity"/>
    <property type="evidence" value="ECO:0007669"/>
    <property type="project" value="TreeGrafter"/>
</dbReference>
<dbReference type="AlphaFoldDB" id="A0AAW2DP66"/>
<comment type="similarity">
    <text evidence="1 2">Belongs to the glycosyl hydrolase 1 family.</text>
</comment>
<name>A0AAW2DP66_9ROSI</name>
<accession>A0AAW2DP66</accession>